<evidence type="ECO:0000256" key="2">
    <source>
        <dbReference type="SAM" id="SignalP"/>
    </source>
</evidence>
<dbReference type="GO" id="GO:0004623">
    <property type="term" value="F:phospholipase A2 activity"/>
    <property type="evidence" value="ECO:0007669"/>
    <property type="project" value="InterPro"/>
</dbReference>
<dbReference type="InterPro" id="IPR010711">
    <property type="entry name" value="PLA2G12"/>
</dbReference>
<dbReference type="OrthoDB" id="3935740at2759"/>
<keyword evidence="2" id="KW-0732">Signal</keyword>
<dbReference type="AlphaFoldDB" id="A0A9W7FY47"/>
<evidence type="ECO:0008006" key="5">
    <source>
        <dbReference type="Google" id="ProtNLM"/>
    </source>
</evidence>
<feature type="region of interest" description="Disordered" evidence="1">
    <location>
        <begin position="199"/>
        <end position="222"/>
    </location>
</feature>
<feature type="signal peptide" evidence="2">
    <location>
        <begin position="1"/>
        <end position="21"/>
    </location>
</feature>
<evidence type="ECO:0000313" key="3">
    <source>
        <dbReference type="EMBL" id="GMI22758.1"/>
    </source>
</evidence>
<keyword evidence="4" id="KW-1185">Reference proteome</keyword>
<reference evidence="4" key="1">
    <citation type="journal article" date="2023" name="Commun. Biol.">
        <title>Genome analysis of Parmales, the sister group of diatoms, reveals the evolutionary specialization of diatoms from phago-mixotrophs to photoautotrophs.</title>
        <authorList>
            <person name="Ban H."/>
            <person name="Sato S."/>
            <person name="Yoshikawa S."/>
            <person name="Yamada K."/>
            <person name="Nakamura Y."/>
            <person name="Ichinomiya M."/>
            <person name="Sato N."/>
            <person name="Blanc-Mathieu R."/>
            <person name="Endo H."/>
            <person name="Kuwata A."/>
            <person name="Ogata H."/>
        </authorList>
    </citation>
    <scope>NUCLEOTIDE SEQUENCE [LARGE SCALE GENOMIC DNA]</scope>
</reference>
<dbReference type="SUPFAM" id="SSF48619">
    <property type="entry name" value="Phospholipase A2, PLA2"/>
    <property type="match status" value="1"/>
</dbReference>
<sequence length="222" mass="24622">MHRPIIFLLLLSVSLPTSSLASSTCRDKDEVAVQNLMPNSNGCSKPPGMEVGGEEDFTYCCDRHDACYQTCGMSKKYCESDFGSCMKAMCSGNFEHNPGCKGAAEIYKMGVSMFGGAPYQNMQDDSCECVGKEKVVGRYQKWFREIYKSSGLGDDEIEEKVGTLVGKMGEMEASAARDFGRDTFYKLLKKYDEAITKVDGRVGRNPPRLKKKKKAKTKKGEL</sequence>
<dbReference type="GO" id="GO:0005576">
    <property type="term" value="C:extracellular region"/>
    <property type="evidence" value="ECO:0007669"/>
    <property type="project" value="InterPro"/>
</dbReference>
<dbReference type="Pfam" id="PF06951">
    <property type="entry name" value="PLA2G12"/>
    <property type="match status" value="1"/>
</dbReference>
<dbReference type="InterPro" id="IPR036444">
    <property type="entry name" value="PLipase_A2_dom_sf"/>
</dbReference>
<dbReference type="GO" id="GO:0005509">
    <property type="term" value="F:calcium ion binding"/>
    <property type="evidence" value="ECO:0007669"/>
    <property type="project" value="InterPro"/>
</dbReference>
<evidence type="ECO:0000313" key="4">
    <source>
        <dbReference type="Proteomes" id="UP001165065"/>
    </source>
</evidence>
<proteinExistence type="predicted"/>
<dbReference type="EMBL" id="BRYA01000553">
    <property type="protein sequence ID" value="GMI22758.1"/>
    <property type="molecule type" value="Genomic_DNA"/>
</dbReference>
<dbReference type="GO" id="GO:0016042">
    <property type="term" value="P:lipid catabolic process"/>
    <property type="evidence" value="ECO:0007669"/>
    <property type="project" value="InterPro"/>
</dbReference>
<dbReference type="GO" id="GO:0006644">
    <property type="term" value="P:phospholipid metabolic process"/>
    <property type="evidence" value="ECO:0007669"/>
    <property type="project" value="InterPro"/>
</dbReference>
<protein>
    <recommendedName>
        <fullName evidence="5">Phospholipase A2</fullName>
    </recommendedName>
</protein>
<organism evidence="3 4">
    <name type="scientific">Triparma columacea</name>
    <dbReference type="NCBI Taxonomy" id="722753"/>
    <lineage>
        <taxon>Eukaryota</taxon>
        <taxon>Sar</taxon>
        <taxon>Stramenopiles</taxon>
        <taxon>Ochrophyta</taxon>
        <taxon>Bolidophyceae</taxon>
        <taxon>Parmales</taxon>
        <taxon>Triparmaceae</taxon>
        <taxon>Triparma</taxon>
    </lineage>
</organism>
<dbReference type="PANTHER" id="PTHR12824:SF8">
    <property type="entry name" value="GXIVSPLA2, ISOFORM A"/>
    <property type="match status" value="1"/>
</dbReference>
<gene>
    <name evidence="3" type="ORF">TrCOL_g11414</name>
</gene>
<dbReference type="Gene3D" id="1.20.90.10">
    <property type="entry name" value="Phospholipase A2 domain"/>
    <property type="match status" value="1"/>
</dbReference>
<name>A0A9W7FY47_9STRA</name>
<accession>A0A9W7FY47</accession>
<dbReference type="PANTHER" id="PTHR12824">
    <property type="entry name" value="GROUP XII SECRETORY PHOSPHOLIPASE A2 FAMILY MEMBER"/>
    <property type="match status" value="1"/>
</dbReference>
<comment type="caution">
    <text evidence="3">The sequence shown here is derived from an EMBL/GenBank/DDBJ whole genome shotgun (WGS) entry which is preliminary data.</text>
</comment>
<dbReference type="GO" id="GO:0050482">
    <property type="term" value="P:arachidonate secretion"/>
    <property type="evidence" value="ECO:0007669"/>
    <property type="project" value="InterPro"/>
</dbReference>
<evidence type="ECO:0000256" key="1">
    <source>
        <dbReference type="SAM" id="MobiDB-lite"/>
    </source>
</evidence>
<dbReference type="Proteomes" id="UP001165065">
    <property type="component" value="Unassembled WGS sequence"/>
</dbReference>
<feature type="chain" id="PRO_5040997625" description="Phospholipase A2" evidence="2">
    <location>
        <begin position="22"/>
        <end position="222"/>
    </location>
</feature>
<feature type="compositionally biased region" description="Basic residues" evidence="1">
    <location>
        <begin position="207"/>
        <end position="222"/>
    </location>
</feature>